<feature type="domain" description="Zn(2)-C6 fungal-type" evidence="4">
    <location>
        <begin position="18"/>
        <end position="45"/>
    </location>
</feature>
<dbReference type="PROSITE" id="PS50048">
    <property type="entry name" value="ZN2_CY6_FUNGAL_2"/>
    <property type="match status" value="1"/>
</dbReference>
<organism evidence="5 6">
    <name type="scientific">Sarocladium strictum</name>
    <name type="common">Black bundle disease fungus</name>
    <name type="synonym">Acremonium strictum</name>
    <dbReference type="NCBI Taxonomy" id="5046"/>
    <lineage>
        <taxon>Eukaryota</taxon>
        <taxon>Fungi</taxon>
        <taxon>Dikarya</taxon>
        <taxon>Ascomycota</taxon>
        <taxon>Pezizomycotina</taxon>
        <taxon>Sordariomycetes</taxon>
        <taxon>Hypocreomycetidae</taxon>
        <taxon>Hypocreales</taxon>
        <taxon>Sarocladiaceae</taxon>
        <taxon>Sarocladium</taxon>
    </lineage>
</organism>
<dbReference type="AlphaFoldDB" id="A0AA39GNE2"/>
<dbReference type="SUPFAM" id="SSF57701">
    <property type="entry name" value="Zn2/Cys6 DNA-binding domain"/>
    <property type="match status" value="1"/>
</dbReference>
<sequence>MASSPPGGAPRKAAKDLACADCQRRKKRCDKQSPCSNCVKHNVPCIPSSPAPPRKRRQPMKELLERLAACEERLKHCNCHQSQLPLPQLQRPHSHSHSHSYSHSHDHQHGAPPSPPASAASRDAAIANMLDHSSEEDGMALKEGLAAHASTPMTATRFVDYSAAPGMMLAKINGDTRTAGT</sequence>
<dbReference type="PANTHER" id="PTHR31001:SF85">
    <property type="entry name" value="ZN(II)2CYS6 TRANSCRIPTION FACTOR (EUROFUNG)"/>
    <property type="match status" value="1"/>
</dbReference>
<dbReference type="InterPro" id="IPR050613">
    <property type="entry name" value="Sec_Metabolite_Reg"/>
</dbReference>
<dbReference type="GO" id="GO:0005634">
    <property type="term" value="C:nucleus"/>
    <property type="evidence" value="ECO:0007669"/>
    <property type="project" value="UniProtKB-SubCell"/>
</dbReference>
<dbReference type="GO" id="GO:0000981">
    <property type="term" value="F:DNA-binding transcription factor activity, RNA polymerase II-specific"/>
    <property type="evidence" value="ECO:0007669"/>
    <property type="project" value="InterPro"/>
</dbReference>
<gene>
    <name evidence="5" type="ORF">NLU13_0082</name>
</gene>
<dbReference type="Pfam" id="PF00172">
    <property type="entry name" value="Zn_clus"/>
    <property type="match status" value="1"/>
</dbReference>
<dbReference type="InterPro" id="IPR001138">
    <property type="entry name" value="Zn2Cys6_DnaBD"/>
</dbReference>
<keyword evidence="6" id="KW-1185">Reference proteome</keyword>
<dbReference type="SMART" id="SM00066">
    <property type="entry name" value="GAL4"/>
    <property type="match status" value="1"/>
</dbReference>
<feature type="compositionally biased region" description="Basic residues" evidence="3">
    <location>
        <begin position="92"/>
        <end position="102"/>
    </location>
</feature>
<comment type="subcellular location">
    <subcellularLocation>
        <location evidence="1">Nucleus</location>
    </subcellularLocation>
</comment>
<evidence type="ECO:0000313" key="5">
    <source>
        <dbReference type="EMBL" id="KAK0390578.1"/>
    </source>
</evidence>
<evidence type="ECO:0000256" key="3">
    <source>
        <dbReference type="SAM" id="MobiDB-lite"/>
    </source>
</evidence>
<evidence type="ECO:0000256" key="1">
    <source>
        <dbReference type="ARBA" id="ARBA00004123"/>
    </source>
</evidence>
<dbReference type="PANTHER" id="PTHR31001">
    <property type="entry name" value="UNCHARACTERIZED TRANSCRIPTIONAL REGULATORY PROTEIN"/>
    <property type="match status" value="1"/>
</dbReference>
<evidence type="ECO:0000259" key="4">
    <source>
        <dbReference type="PROSITE" id="PS50048"/>
    </source>
</evidence>
<feature type="region of interest" description="Disordered" evidence="3">
    <location>
        <begin position="86"/>
        <end position="122"/>
    </location>
</feature>
<protein>
    <recommendedName>
        <fullName evidence="4">Zn(2)-C6 fungal-type domain-containing protein</fullName>
    </recommendedName>
</protein>
<comment type="caution">
    <text evidence="5">The sequence shown here is derived from an EMBL/GenBank/DDBJ whole genome shotgun (WGS) entry which is preliminary data.</text>
</comment>
<reference evidence="5" key="1">
    <citation type="submission" date="2022-10" db="EMBL/GenBank/DDBJ databases">
        <title>Determination and structural analysis of whole genome sequence of Sarocladium strictum F4-1.</title>
        <authorList>
            <person name="Hu L."/>
            <person name="Jiang Y."/>
        </authorList>
    </citation>
    <scope>NUCLEOTIDE SEQUENCE</scope>
    <source>
        <strain evidence="5">F4-1</strain>
    </source>
</reference>
<evidence type="ECO:0000313" key="6">
    <source>
        <dbReference type="Proteomes" id="UP001175261"/>
    </source>
</evidence>
<accession>A0AA39GNE2</accession>
<dbReference type="Proteomes" id="UP001175261">
    <property type="component" value="Unassembled WGS sequence"/>
</dbReference>
<proteinExistence type="predicted"/>
<dbReference type="Gene3D" id="4.10.240.10">
    <property type="entry name" value="Zn(2)-C6 fungal-type DNA-binding domain"/>
    <property type="match status" value="1"/>
</dbReference>
<dbReference type="CDD" id="cd00067">
    <property type="entry name" value="GAL4"/>
    <property type="match status" value="1"/>
</dbReference>
<dbReference type="EMBL" id="JAPDFR010000001">
    <property type="protein sequence ID" value="KAK0390578.1"/>
    <property type="molecule type" value="Genomic_DNA"/>
</dbReference>
<dbReference type="GO" id="GO:0008270">
    <property type="term" value="F:zinc ion binding"/>
    <property type="evidence" value="ECO:0007669"/>
    <property type="project" value="InterPro"/>
</dbReference>
<name>A0AA39GNE2_SARSR</name>
<keyword evidence="2" id="KW-0539">Nucleus</keyword>
<dbReference type="InterPro" id="IPR036864">
    <property type="entry name" value="Zn2-C6_fun-type_DNA-bd_sf"/>
</dbReference>
<evidence type="ECO:0000256" key="2">
    <source>
        <dbReference type="ARBA" id="ARBA00023242"/>
    </source>
</evidence>